<dbReference type="PANTHER" id="PTHR36124">
    <property type="match status" value="1"/>
</dbReference>
<protein>
    <recommendedName>
        <fullName evidence="4">ER-bound oxygenase mpaB/mpaB'/Rubber oxygenase catalytic domain-containing protein</fullName>
    </recommendedName>
</protein>
<dbReference type="EMBL" id="GL883006">
    <property type="protein sequence ID" value="EGG25357.1"/>
    <property type="molecule type" value="Genomic_DNA"/>
</dbReference>
<dbReference type="AlphaFoldDB" id="F4PI74"/>
<sequence length="368" mass="42480">MEGEEYHVVCMGGLLSRYISVSVSLISKGSLPCHGLVEQRATPTKHYKMYILYSIIFLGVFLSFFNYRKRSAKVDQWKVKLTKLDLSKPEDIDVGINYISTIDFPFELFISTNLAFYRTFCSPTISNVYYKTGTIEKTPDKRVNDTDLLMFTWMEHGLDSELGKSSYEQLNKIHGLHSSRTRNVDFIFVLCCLTIDAIQFCNDFGCRSLEEKEKQIVWEFYRRVGVRMNLADIPVTLEKCHQFVEDYTQDDRQSRVTQDGKVLTQAMTDLVVRWYNFIPSTIVKMGISVVLHYMSPVFHRKLDLPTPSATEITFIKVLLKLRRAAIQILPPRSTPHHLSSKLLDQDYGCPMSKHVFSKVGPIDMISKF</sequence>
<reference evidence="3" key="1">
    <citation type="journal article" date="2011" name="Genome Res.">
        <title>Phylogeny-wide analysis of social amoeba genomes highlights ancient origins for complex intercellular communication.</title>
        <authorList>
            <person name="Heidel A.J."/>
            <person name="Lawal H.M."/>
            <person name="Felder M."/>
            <person name="Schilde C."/>
            <person name="Helps N.R."/>
            <person name="Tunggal B."/>
            <person name="Rivero F."/>
            <person name="John U."/>
            <person name="Schleicher M."/>
            <person name="Eichinger L."/>
            <person name="Platzer M."/>
            <person name="Noegel A.A."/>
            <person name="Schaap P."/>
            <person name="Gloeckner G."/>
        </authorList>
    </citation>
    <scope>NUCLEOTIDE SEQUENCE [LARGE SCALE GENOMIC DNA]</scope>
    <source>
        <strain evidence="3">SH3</strain>
    </source>
</reference>
<evidence type="ECO:0000313" key="3">
    <source>
        <dbReference type="Proteomes" id="UP000007797"/>
    </source>
</evidence>
<keyword evidence="1" id="KW-0472">Membrane</keyword>
<evidence type="ECO:0000313" key="2">
    <source>
        <dbReference type="EMBL" id="EGG25357.1"/>
    </source>
</evidence>
<name>F4PI74_CACFS</name>
<dbReference type="GeneID" id="14877466"/>
<dbReference type="InterPro" id="IPR046366">
    <property type="entry name" value="MPAB"/>
</dbReference>
<feature type="transmembrane region" description="Helical" evidence="1">
    <location>
        <begin position="47"/>
        <end position="67"/>
    </location>
</feature>
<dbReference type="PANTHER" id="PTHR36124:SF1">
    <property type="entry name" value="ER-BOUND OXYGENASE MPAB_MPAB'_RUBBER OXYGENASE CATALYTIC DOMAIN-CONTAINING PROTEIN"/>
    <property type="match status" value="1"/>
</dbReference>
<dbReference type="Proteomes" id="UP000007797">
    <property type="component" value="Unassembled WGS sequence"/>
</dbReference>
<dbReference type="KEGG" id="dfa:DFA_03606"/>
<dbReference type="OMA" id="TLGRHMG"/>
<dbReference type="OrthoDB" id="545169at2759"/>
<evidence type="ECO:0000256" key="1">
    <source>
        <dbReference type="SAM" id="Phobius"/>
    </source>
</evidence>
<keyword evidence="1" id="KW-1133">Transmembrane helix</keyword>
<keyword evidence="1" id="KW-0812">Transmembrane</keyword>
<proteinExistence type="predicted"/>
<gene>
    <name evidence="2" type="ORF">DFA_03606</name>
</gene>
<evidence type="ECO:0008006" key="4">
    <source>
        <dbReference type="Google" id="ProtNLM"/>
    </source>
</evidence>
<organism evidence="2 3">
    <name type="scientific">Cavenderia fasciculata</name>
    <name type="common">Slime mold</name>
    <name type="synonym">Dictyostelium fasciculatum</name>
    <dbReference type="NCBI Taxonomy" id="261658"/>
    <lineage>
        <taxon>Eukaryota</taxon>
        <taxon>Amoebozoa</taxon>
        <taxon>Evosea</taxon>
        <taxon>Eumycetozoa</taxon>
        <taxon>Dictyostelia</taxon>
        <taxon>Acytosteliales</taxon>
        <taxon>Cavenderiaceae</taxon>
        <taxon>Cavenderia</taxon>
    </lineage>
</organism>
<keyword evidence="3" id="KW-1185">Reference proteome</keyword>
<accession>F4PI74</accession>
<dbReference type="RefSeq" id="XP_004363208.1">
    <property type="nucleotide sequence ID" value="XM_004363151.1"/>
</dbReference>
<dbReference type="GO" id="GO:0016491">
    <property type="term" value="F:oxidoreductase activity"/>
    <property type="evidence" value="ECO:0007669"/>
    <property type="project" value="InterPro"/>
</dbReference>